<keyword evidence="3" id="KW-0560">Oxidoreductase</keyword>
<dbReference type="Gene3D" id="1.20.1090.10">
    <property type="entry name" value="Dehydroquinate synthase-like - alpha domain"/>
    <property type="match status" value="1"/>
</dbReference>
<dbReference type="RefSeq" id="WP_117318171.1">
    <property type="nucleotide sequence ID" value="NZ_QQSW01000011.1"/>
</dbReference>
<evidence type="ECO:0000259" key="6">
    <source>
        <dbReference type="Pfam" id="PF25137"/>
    </source>
</evidence>
<dbReference type="Gene3D" id="3.40.50.1970">
    <property type="match status" value="1"/>
</dbReference>
<evidence type="ECO:0000256" key="4">
    <source>
        <dbReference type="ARBA" id="ARBA00023027"/>
    </source>
</evidence>
<dbReference type="Pfam" id="PF25137">
    <property type="entry name" value="ADH_Fe_C"/>
    <property type="match status" value="1"/>
</dbReference>
<keyword evidence="4" id="KW-0520">NAD</keyword>
<dbReference type="CDD" id="cd08189">
    <property type="entry name" value="Fe-ADH-like"/>
    <property type="match status" value="1"/>
</dbReference>
<dbReference type="InterPro" id="IPR001670">
    <property type="entry name" value="ADH_Fe/GldA"/>
</dbReference>
<evidence type="ECO:0000313" key="8">
    <source>
        <dbReference type="Proteomes" id="UP000294980"/>
    </source>
</evidence>
<comment type="cofactor">
    <cofactor evidence="1">
        <name>Fe cation</name>
        <dbReference type="ChEBI" id="CHEBI:24875"/>
    </cofactor>
</comment>
<dbReference type="PROSITE" id="PS00060">
    <property type="entry name" value="ADH_IRON_2"/>
    <property type="match status" value="1"/>
</dbReference>
<proteinExistence type="inferred from homology"/>
<dbReference type="FunFam" id="1.20.1090.10:FF:000001">
    <property type="entry name" value="Aldehyde-alcohol dehydrogenase"/>
    <property type="match status" value="1"/>
</dbReference>
<evidence type="ECO:0000313" key="7">
    <source>
        <dbReference type="EMBL" id="TCO75409.1"/>
    </source>
</evidence>
<reference evidence="7 8" key="1">
    <citation type="submission" date="2019-03" db="EMBL/GenBank/DDBJ databases">
        <title>Genomic Encyclopedia of Type Strains, Phase IV (KMG-IV): sequencing the most valuable type-strain genomes for metagenomic binning, comparative biology and taxonomic classification.</title>
        <authorList>
            <person name="Goeker M."/>
        </authorList>
    </citation>
    <scope>NUCLEOTIDE SEQUENCE [LARGE SCALE GENOMIC DNA]</scope>
    <source>
        <strain evidence="7 8">DSM 23344</strain>
    </source>
</reference>
<dbReference type="GO" id="GO:0004022">
    <property type="term" value="F:alcohol dehydrogenase (NAD+) activity"/>
    <property type="evidence" value="ECO:0007669"/>
    <property type="project" value="TreeGrafter"/>
</dbReference>
<dbReference type="AlphaFoldDB" id="A0A4R2KW02"/>
<dbReference type="GO" id="GO:0046872">
    <property type="term" value="F:metal ion binding"/>
    <property type="evidence" value="ECO:0007669"/>
    <property type="project" value="InterPro"/>
</dbReference>
<name>A0A4R2KW02_9GAMM</name>
<evidence type="ECO:0000259" key="5">
    <source>
        <dbReference type="Pfam" id="PF00465"/>
    </source>
</evidence>
<dbReference type="OrthoDB" id="9815791at2"/>
<comment type="similarity">
    <text evidence="2">Belongs to the iron-containing alcohol dehydrogenase family.</text>
</comment>
<gene>
    <name evidence="7" type="ORF">EV688_109133</name>
</gene>
<dbReference type="EMBL" id="SLWX01000009">
    <property type="protein sequence ID" value="TCO75409.1"/>
    <property type="molecule type" value="Genomic_DNA"/>
</dbReference>
<dbReference type="FunFam" id="3.40.50.1970:FF:000003">
    <property type="entry name" value="Alcohol dehydrogenase, iron-containing"/>
    <property type="match status" value="1"/>
</dbReference>
<evidence type="ECO:0000256" key="1">
    <source>
        <dbReference type="ARBA" id="ARBA00001962"/>
    </source>
</evidence>
<dbReference type="InterPro" id="IPR039697">
    <property type="entry name" value="Alcohol_dehydrogenase_Fe"/>
</dbReference>
<comment type="caution">
    <text evidence="7">The sequence shown here is derived from an EMBL/GenBank/DDBJ whole genome shotgun (WGS) entry which is preliminary data.</text>
</comment>
<dbReference type="PANTHER" id="PTHR11496:SF102">
    <property type="entry name" value="ALCOHOL DEHYDROGENASE 4"/>
    <property type="match status" value="1"/>
</dbReference>
<dbReference type="SUPFAM" id="SSF56796">
    <property type="entry name" value="Dehydroquinate synthase-like"/>
    <property type="match status" value="1"/>
</dbReference>
<evidence type="ECO:0000256" key="3">
    <source>
        <dbReference type="ARBA" id="ARBA00023002"/>
    </source>
</evidence>
<keyword evidence="8" id="KW-1185">Reference proteome</keyword>
<evidence type="ECO:0000256" key="2">
    <source>
        <dbReference type="ARBA" id="ARBA00007358"/>
    </source>
</evidence>
<dbReference type="Pfam" id="PF00465">
    <property type="entry name" value="Fe-ADH"/>
    <property type="match status" value="1"/>
</dbReference>
<dbReference type="InterPro" id="IPR018211">
    <property type="entry name" value="ADH_Fe_CS"/>
</dbReference>
<dbReference type="PANTHER" id="PTHR11496">
    <property type="entry name" value="ALCOHOL DEHYDROGENASE"/>
    <property type="match status" value="1"/>
</dbReference>
<feature type="domain" description="Fe-containing alcohol dehydrogenase-like C-terminal" evidence="6">
    <location>
        <begin position="204"/>
        <end position="395"/>
    </location>
</feature>
<organism evidence="7 8">
    <name type="scientific">Chromatocurvus halotolerans</name>
    <dbReference type="NCBI Taxonomy" id="1132028"/>
    <lineage>
        <taxon>Bacteria</taxon>
        <taxon>Pseudomonadati</taxon>
        <taxon>Pseudomonadota</taxon>
        <taxon>Gammaproteobacteria</taxon>
        <taxon>Cellvibrionales</taxon>
        <taxon>Halieaceae</taxon>
        <taxon>Chromatocurvus</taxon>
    </lineage>
</organism>
<sequence length="399" mass="41834">MLTKLKHSLYFALVRVLTRFAPPLSYVVFAGAGSARQLCGHIARSGARRVLVVTDKPLRELGIADSAVQGLVDAGVELAWYDGVQPDPTFAQVAEGIATLRATGADTVLAVGGGSSIDAAKVIAAGGGSDEDPRNWIGLGKVKHEVFPLYAIPTTAGTGSEATMGAVISDSENHEKGVISGAGLLPSAAALDSDLMLGLPPAITAATGIDALTHAIEAYISIWDRGTRTECSRRAVKLVFDNLRTAYSDGQNRDARDGMSMAAYYAGMAINQVNVGSVHAIAHQLGGKYGIPHGYANALVLPHVLEYCREEAGPRLAELAQLVGVAEDGQTLAEQALAFIDAVRQLRSDVGIAGTSDKVRAEDFDYLVDLAVAEGSGYLVPKLLDRHNTRAILAKIAAH</sequence>
<feature type="domain" description="Alcohol dehydrogenase iron-type/glycerol dehydrogenase GldA" evidence="5">
    <location>
        <begin position="28"/>
        <end position="192"/>
    </location>
</feature>
<dbReference type="InterPro" id="IPR056798">
    <property type="entry name" value="ADH_Fe_C"/>
</dbReference>
<dbReference type="Proteomes" id="UP000294980">
    <property type="component" value="Unassembled WGS sequence"/>
</dbReference>
<protein>
    <submittedName>
        <fullName evidence="7">Alcohol dehydrogenase class IV</fullName>
    </submittedName>
</protein>
<accession>A0A4R2KW02</accession>